<organism evidence="2">
    <name type="scientific">bioreactor metagenome</name>
    <dbReference type="NCBI Taxonomy" id="1076179"/>
    <lineage>
        <taxon>unclassified sequences</taxon>
        <taxon>metagenomes</taxon>
        <taxon>ecological metagenomes</taxon>
    </lineage>
</organism>
<reference evidence="2" key="1">
    <citation type="submission" date="2019-08" db="EMBL/GenBank/DDBJ databases">
        <authorList>
            <person name="Kucharzyk K."/>
            <person name="Murdoch R.W."/>
            <person name="Higgins S."/>
            <person name="Loffler F."/>
        </authorList>
    </citation>
    <scope>NUCLEOTIDE SEQUENCE</scope>
</reference>
<comment type="caution">
    <text evidence="2">The sequence shown here is derived from an EMBL/GenBank/DDBJ whole genome shotgun (WGS) entry which is preliminary data.</text>
</comment>
<dbReference type="AlphaFoldDB" id="A0A644UKU2"/>
<proteinExistence type="predicted"/>
<evidence type="ECO:0000256" key="1">
    <source>
        <dbReference type="SAM" id="MobiDB-lite"/>
    </source>
</evidence>
<dbReference type="AntiFam" id="ANF00227">
    <property type="entry name" value="Shadow ORF (opposite hmrR)"/>
</dbReference>
<sequence length="266" mass="27296">MADNAPQSDGGAAAWQGCPRGCRPMLRGRLLEVAEDRAVGPVVARAGVRQRRERGDHVLHLGDPMPQLLDVLKSDALDIAALPAAVTPEVQELLDLGHREAQIARATDEAQHVDVGVRIVAIARLGPVGGRDEAGLFVVADHLGGDSRGVGCLSDVHGWLLWLVVKMSGTAAGGKMTSCVTCVILVMTVFQARGMTGTHSGAPVGAGGDHSAGASRPDMAGLAVAGAVGSVPIGGVKRRRRSALPSTKTEDSAIAPAAKTGDSRTP</sequence>
<gene>
    <name evidence="2" type="ORF">SDC9_25522</name>
</gene>
<name>A0A644UKU2_9ZZZZ</name>
<protein>
    <submittedName>
        <fullName evidence="2">Uncharacterized protein</fullName>
    </submittedName>
</protein>
<evidence type="ECO:0000313" key="2">
    <source>
        <dbReference type="EMBL" id="MPL79638.1"/>
    </source>
</evidence>
<feature type="region of interest" description="Disordered" evidence="1">
    <location>
        <begin position="236"/>
        <end position="266"/>
    </location>
</feature>
<dbReference type="EMBL" id="VSSQ01000129">
    <property type="protein sequence ID" value="MPL79638.1"/>
    <property type="molecule type" value="Genomic_DNA"/>
</dbReference>
<accession>A0A644UKU2</accession>